<dbReference type="SMART" id="SM01196">
    <property type="entry name" value="FERM_C"/>
    <property type="match status" value="1"/>
</dbReference>
<dbReference type="PROSITE" id="PS50055">
    <property type="entry name" value="TYR_PHOSPHATASE_PTP"/>
    <property type="match status" value="1"/>
</dbReference>
<dbReference type="InterPro" id="IPR014352">
    <property type="entry name" value="FERM/acyl-CoA-bd_prot_sf"/>
</dbReference>
<dbReference type="SUPFAM" id="SSF50729">
    <property type="entry name" value="PH domain-like"/>
    <property type="match status" value="1"/>
</dbReference>
<dbReference type="InterPro" id="IPR029071">
    <property type="entry name" value="Ubiquitin-like_domsf"/>
</dbReference>
<dbReference type="SMART" id="SM00194">
    <property type="entry name" value="PTPc"/>
    <property type="match status" value="1"/>
</dbReference>
<dbReference type="CDD" id="cd23072">
    <property type="entry name" value="PDZ1_PTPN13-like"/>
    <property type="match status" value="1"/>
</dbReference>
<dbReference type="InterPro" id="IPR029021">
    <property type="entry name" value="Prot-tyrosine_phosphatase-like"/>
</dbReference>
<dbReference type="PANTHER" id="PTHR46900:SF1">
    <property type="entry name" value="TYROSINE-PROTEIN PHOSPHATASE NON-RECEPTOR TYPE 13"/>
    <property type="match status" value="1"/>
</dbReference>
<comment type="similarity">
    <text evidence="3">Belongs to the protein-tyrosine phosphatase family. Non-receptor class subfamily.</text>
</comment>
<dbReference type="InterPro" id="IPR036034">
    <property type="entry name" value="PDZ_sf"/>
</dbReference>
<dbReference type="InterPro" id="IPR019748">
    <property type="entry name" value="FERM_central"/>
</dbReference>
<feature type="region of interest" description="Disordered" evidence="9">
    <location>
        <begin position="402"/>
        <end position="424"/>
    </location>
</feature>
<dbReference type="GO" id="GO:0005856">
    <property type="term" value="C:cytoskeleton"/>
    <property type="evidence" value="ECO:0007669"/>
    <property type="project" value="UniProtKB-SubCell"/>
</dbReference>
<dbReference type="InterPro" id="IPR018979">
    <property type="entry name" value="FERM_N"/>
</dbReference>
<evidence type="ECO:0000259" key="14">
    <source>
        <dbReference type="PROSITE" id="PS51377"/>
    </source>
</evidence>
<evidence type="ECO:0000256" key="7">
    <source>
        <dbReference type="ARBA" id="ARBA00023242"/>
    </source>
</evidence>
<feature type="domain" description="KIND" evidence="14">
    <location>
        <begin position="3"/>
        <end position="186"/>
    </location>
</feature>
<accession>A0A3B3S1Q5</accession>
<evidence type="ECO:0000256" key="3">
    <source>
        <dbReference type="ARBA" id="ARBA00009649"/>
    </source>
</evidence>
<dbReference type="Pfam" id="PF00595">
    <property type="entry name" value="PDZ"/>
    <property type="match status" value="4"/>
</dbReference>
<dbReference type="InterPro" id="IPR018980">
    <property type="entry name" value="FERM_PH-like_C"/>
</dbReference>
<comment type="subcellular location">
    <subcellularLocation>
        <location evidence="2">Cytoplasm</location>
        <location evidence="2">Cytoskeleton</location>
    </subcellularLocation>
    <subcellularLocation>
        <location evidence="1">Nucleus</location>
    </subcellularLocation>
</comment>
<feature type="compositionally biased region" description="Basic and acidic residues" evidence="9">
    <location>
        <begin position="1822"/>
        <end position="1834"/>
    </location>
</feature>
<dbReference type="InterPro" id="IPR035963">
    <property type="entry name" value="FERM_2"/>
</dbReference>
<dbReference type="InterPro" id="IPR000242">
    <property type="entry name" value="PTP_cat"/>
</dbReference>
<feature type="region of interest" description="Disordered" evidence="9">
    <location>
        <begin position="1112"/>
        <end position="1266"/>
    </location>
</feature>
<feature type="compositionally biased region" description="Low complexity" evidence="9">
    <location>
        <begin position="403"/>
        <end position="418"/>
    </location>
</feature>
<keyword evidence="6" id="KW-0206">Cytoskeleton</keyword>
<dbReference type="InterPro" id="IPR052074">
    <property type="entry name" value="NonRcpt_TyrProt_Phosphatase"/>
</dbReference>
<dbReference type="Gene3D" id="3.10.20.90">
    <property type="entry name" value="Phosphatidylinositol 3-kinase Catalytic Subunit, Chain A, domain 1"/>
    <property type="match status" value="1"/>
</dbReference>
<feature type="compositionally biased region" description="Acidic residues" evidence="9">
    <location>
        <begin position="1835"/>
        <end position="1845"/>
    </location>
</feature>
<evidence type="ECO:0000313" key="16">
    <source>
        <dbReference type="Proteomes" id="UP000261540"/>
    </source>
</evidence>
<dbReference type="Gene3D" id="1.10.510.10">
    <property type="entry name" value="Transferase(Phosphotransferase) domain 1"/>
    <property type="match status" value="1"/>
</dbReference>
<evidence type="ECO:0000256" key="5">
    <source>
        <dbReference type="ARBA" id="ARBA00022737"/>
    </source>
</evidence>
<feature type="region of interest" description="Disordered" evidence="9">
    <location>
        <begin position="873"/>
        <end position="966"/>
    </location>
</feature>
<evidence type="ECO:0000259" key="13">
    <source>
        <dbReference type="PROSITE" id="PS50106"/>
    </source>
</evidence>
<dbReference type="Gene3D" id="3.90.190.10">
    <property type="entry name" value="Protein tyrosine phosphatase superfamily"/>
    <property type="match status" value="1"/>
</dbReference>
<dbReference type="PROSITE" id="PS51377">
    <property type="entry name" value="KIND"/>
    <property type="match status" value="1"/>
</dbReference>
<feature type="coiled-coil region" evidence="8">
    <location>
        <begin position="367"/>
        <end position="394"/>
    </location>
</feature>
<dbReference type="SMART" id="SM00295">
    <property type="entry name" value="B41"/>
    <property type="match status" value="1"/>
</dbReference>
<dbReference type="SMART" id="SM00750">
    <property type="entry name" value="KIND"/>
    <property type="match status" value="1"/>
</dbReference>
<reference evidence="15" key="1">
    <citation type="submission" date="2025-08" db="UniProtKB">
        <authorList>
            <consortium name="Ensembl"/>
        </authorList>
    </citation>
    <scope>IDENTIFICATION</scope>
</reference>
<dbReference type="CDD" id="cd06792">
    <property type="entry name" value="PDZ2-PTPN13_FRMPD2-like"/>
    <property type="match status" value="1"/>
</dbReference>
<feature type="region of interest" description="Disordered" evidence="9">
    <location>
        <begin position="319"/>
        <end position="366"/>
    </location>
</feature>
<dbReference type="Gene3D" id="1.20.80.10">
    <property type="match status" value="1"/>
</dbReference>
<dbReference type="InterPro" id="IPR011019">
    <property type="entry name" value="KIND_dom"/>
</dbReference>
<feature type="domain" description="PDZ" evidence="13">
    <location>
        <begin position="1276"/>
        <end position="1353"/>
    </location>
</feature>
<feature type="region of interest" description="Disordered" evidence="9">
    <location>
        <begin position="1422"/>
        <end position="1450"/>
    </location>
</feature>
<dbReference type="Gene3D" id="2.30.42.10">
    <property type="match status" value="5"/>
</dbReference>
<dbReference type="PRINTS" id="PR00935">
    <property type="entry name" value="BAND41"/>
</dbReference>
<dbReference type="Pfam" id="PF00373">
    <property type="entry name" value="FERM_M"/>
    <property type="match status" value="1"/>
</dbReference>
<feature type="compositionally biased region" description="Polar residues" evidence="9">
    <location>
        <begin position="1200"/>
        <end position="1210"/>
    </location>
</feature>
<dbReference type="Pfam" id="PF09380">
    <property type="entry name" value="FERM_C"/>
    <property type="match status" value="1"/>
</dbReference>
<feature type="compositionally biased region" description="Basic and acidic residues" evidence="9">
    <location>
        <begin position="1224"/>
        <end position="1240"/>
    </location>
</feature>
<dbReference type="PROSITE" id="PS50057">
    <property type="entry name" value="FERM_3"/>
    <property type="match status" value="1"/>
</dbReference>
<feature type="compositionally biased region" description="Polar residues" evidence="9">
    <location>
        <begin position="941"/>
        <end position="953"/>
    </location>
</feature>
<feature type="compositionally biased region" description="Polar residues" evidence="9">
    <location>
        <begin position="883"/>
        <end position="933"/>
    </location>
</feature>
<evidence type="ECO:0000259" key="12">
    <source>
        <dbReference type="PROSITE" id="PS50057"/>
    </source>
</evidence>
<name>A0A3B3S1Q5_9TELE</name>
<dbReference type="InterPro" id="IPR000299">
    <property type="entry name" value="FERM_domain"/>
</dbReference>
<dbReference type="Pfam" id="PF00102">
    <property type="entry name" value="Y_phosphatase"/>
    <property type="match status" value="1"/>
</dbReference>
<feature type="compositionally biased region" description="Basic and acidic residues" evidence="9">
    <location>
        <begin position="274"/>
        <end position="291"/>
    </location>
</feature>
<dbReference type="GO" id="GO:0005634">
    <property type="term" value="C:nucleus"/>
    <property type="evidence" value="ECO:0007669"/>
    <property type="project" value="UniProtKB-SubCell"/>
</dbReference>
<feature type="domain" description="Tyrosine specific protein phosphatases" evidence="11">
    <location>
        <begin position="2130"/>
        <end position="2165"/>
    </location>
</feature>
<keyword evidence="8" id="KW-0175">Coiled coil</keyword>
<dbReference type="GO" id="GO:0036312">
    <property type="term" value="F:phosphatidylinositol 3-kinase regulatory subunit binding"/>
    <property type="evidence" value="ECO:0007669"/>
    <property type="project" value="TreeGrafter"/>
</dbReference>
<dbReference type="CDD" id="cd13187">
    <property type="entry name" value="FERM_C_PTPH13"/>
    <property type="match status" value="1"/>
</dbReference>
<reference evidence="15" key="2">
    <citation type="submission" date="2025-09" db="UniProtKB">
        <authorList>
            <consortium name="Ensembl"/>
        </authorList>
    </citation>
    <scope>IDENTIFICATION</scope>
</reference>
<dbReference type="SUPFAM" id="SSF47031">
    <property type="entry name" value="Second domain of FERM"/>
    <property type="match status" value="1"/>
</dbReference>
<evidence type="ECO:0000256" key="8">
    <source>
        <dbReference type="SAM" id="Coils"/>
    </source>
</evidence>
<dbReference type="GO" id="GO:0005737">
    <property type="term" value="C:cytoplasm"/>
    <property type="evidence" value="ECO:0007669"/>
    <property type="project" value="TreeGrafter"/>
</dbReference>
<dbReference type="Ensembl" id="ENSPKIT00000004771.1">
    <property type="protein sequence ID" value="ENSPKIP00000024070.1"/>
    <property type="gene ID" value="ENSPKIG00000007155.1"/>
</dbReference>
<evidence type="ECO:0000259" key="10">
    <source>
        <dbReference type="PROSITE" id="PS50055"/>
    </source>
</evidence>
<evidence type="ECO:0000256" key="4">
    <source>
        <dbReference type="ARBA" id="ARBA00022490"/>
    </source>
</evidence>
<dbReference type="Pfam" id="PF16599">
    <property type="entry name" value="PTN13_u3"/>
    <property type="match status" value="1"/>
</dbReference>
<dbReference type="PANTHER" id="PTHR46900">
    <property type="entry name" value="TYROSINE-PROTEIN PHOSPHATASE NON-RECEPTOR TYPE 13"/>
    <property type="match status" value="1"/>
</dbReference>
<feature type="domain" description="FERM" evidence="12">
    <location>
        <begin position="536"/>
        <end position="835"/>
    </location>
</feature>
<keyword evidence="7" id="KW-0539">Nucleus</keyword>
<feature type="domain" description="PDZ" evidence="13">
    <location>
        <begin position="1513"/>
        <end position="1593"/>
    </location>
</feature>
<proteinExistence type="inferred from homology"/>
<dbReference type="InterPro" id="IPR000387">
    <property type="entry name" value="Tyr_Pase_dom"/>
</dbReference>
<evidence type="ECO:0000256" key="6">
    <source>
        <dbReference type="ARBA" id="ARBA00023212"/>
    </source>
</evidence>
<dbReference type="SUPFAM" id="SSF54236">
    <property type="entry name" value="Ubiquitin-like"/>
    <property type="match status" value="1"/>
</dbReference>
<keyword evidence="16" id="KW-1185">Reference proteome</keyword>
<evidence type="ECO:0000256" key="2">
    <source>
        <dbReference type="ARBA" id="ARBA00004245"/>
    </source>
</evidence>
<dbReference type="InterPro" id="IPR001478">
    <property type="entry name" value="PDZ"/>
</dbReference>
<dbReference type="PROSITE" id="PS50106">
    <property type="entry name" value="PDZ"/>
    <property type="match status" value="5"/>
</dbReference>
<feature type="domain" description="PDZ" evidence="13">
    <location>
        <begin position="1607"/>
        <end position="1690"/>
    </location>
</feature>
<keyword evidence="4" id="KW-0963">Cytoplasm</keyword>
<dbReference type="InterPro" id="IPR011993">
    <property type="entry name" value="PH-like_dom_sf"/>
</dbReference>
<protein>
    <submittedName>
        <fullName evidence="15">Protein tyrosine phosphatase non-receptor type 13</fullName>
    </submittedName>
</protein>
<dbReference type="CDD" id="cd06696">
    <property type="entry name" value="PDZ4_PTPN13-like"/>
    <property type="match status" value="1"/>
</dbReference>
<dbReference type="SUPFAM" id="SSF50156">
    <property type="entry name" value="PDZ domain-like"/>
    <property type="match status" value="5"/>
</dbReference>
<dbReference type="SUPFAM" id="SSF52799">
    <property type="entry name" value="(Phosphotyrosine protein) phosphatases II"/>
    <property type="match status" value="1"/>
</dbReference>
<dbReference type="InterPro" id="IPR019749">
    <property type="entry name" value="Band_41_domain"/>
</dbReference>
<dbReference type="InterPro" id="IPR003595">
    <property type="entry name" value="Tyr_Pase_cat"/>
</dbReference>
<feature type="region of interest" description="Disordered" evidence="9">
    <location>
        <begin position="1794"/>
        <end position="1912"/>
    </location>
</feature>
<feature type="domain" description="Tyrosine-protein phosphatase" evidence="10">
    <location>
        <begin position="1954"/>
        <end position="2184"/>
    </location>
</feature>
<dbReference type="CDD" id="cd17195">
    <property type="entry name" value="FERM_F1_PTPN13"/>
    <property type="match status" value="1"/>
</dbReference>
<keyword evidence="5" id="KW-0677">Repeat</keyword>
<dbReference type="PRINTS" id="PR00700">
    <property type="entry name" value="PRTYPHPHTASE"/>
</dbReference>
<dbReference type="CDD" id="cd14473">
    <property type="entry name" value="FERM_B-lobe"/>
    <property type="match status" value="1"/>
</dbReference>
<dbReference type="PROSITE" id="PS50056">
    <property type="entry name" value="TYR_PHOSPHATASE_2"/>
    <property type="match status" value="1"/>
</dbReference>
<dbReference type="Gene3D" id="2.30.29.30">
    <property type="entry name" value="Pleckstrin-homology domain (PH domain)/Phosphotyrosine-binding domain (PTB)"/>
    <property type="match status" value="1"/>
</dbReference>
<evidence type="ECO:0000259" key="11">
    <source>
        <dbReference type="PROSITE" id="PS50056"/>
    </source>
</evidence>
<dbReference type="Proteomes" id="UP000261540">
    <property type="component" value="Unplaced"/>
</dbReference>
<dbReference type="GO" id="GO:0004725">
    <property type="term" value="F:protein tyrosine phosphatase activity"/>
    <property type="evidence" value="ECO:0007669"/>
    <property type="project" value="InterPro"/>
</dbReference>
<evidence type="ECO:0000313" key="15">
    <source>
        <dbReference type="Ensembl" id="ENSPKIP00000024070.1"/>
    </source>
</evidence>
<dbReference type="GeneTree" id="ENSGT00940000155133"/>
<dbReference type="FunFam" id="2.30.42.10:FF:000105">
    <property type="entry name" value="Tyrosine-protein phosphatase non-receptor type 13"/>
    <property type="match status" value="1"/>
</dbReference>
<feature type="domain" description="PDZ" evidence="13">
    <location>
        <begin position="1718"/>
        <end position="1798"/>
    </location>
</feature>
<sequence>MHVSLAEALEVRGGPLQEDEVWAVLSQSAESLHELLRRDTPALSFTISPWSLLLMPSGNISFTDENVTQQDLRAFTAPEVLEGLTLTSLSDIEKMHMYSLGMTLFWGADYEIPQSQPIKLGEHLNSMLCSMCDAGTHGRMSVRTVLDACSAHIRSSNCEPSFAYVRKLVRLVLGSLSQLDGLLSKSERESLPERSKEIRERLRGKGLPTGRSAAPRVLERYRSRTQEQAPLSRGLSRSMGSLSINDLLQGEDGISHYPPSEYHLREFFSQQRGRPVEAERKPPSYRRDPGQYRKNWASSMDLAYFNLDTVRIGALEEARRGNSALSQKSGGRHKSSTRARDTRYSDYGAPQSQKPHHLSAPSVSSQLNSAYDKIKERQRKLHALRQAMDAAEDSLHTHRRYYSDYSSSSESPSVASSDPDYRQDPRRISLADSLLPHRKTRVMRDPLRFSFVFSSKFLLQIYIYLGIKFMEHRVNIYIYGYKIYAQYTFDFHFYFLFVLQNYFGPEFAKMASEPCVALTVPSSIMNKKGKPDEVMRKVGVVLLNGQRLEVSCDIKAMCKDVLDMVVAHVGLVEHHLFALATLKENEFFFIDPEAKLLKVAPEGWKDEPKRKKPDVNFNLFFRIKFFLDDVNLIQHTMTKHQYYLQLRKDILEERMRCDTENAMLLASLALQVEFGDYQPELHGKTYFRLEHYLPATVLDKMNQTSLKEDLSRLHSAYFGASEPEAEFEFLKVSQRLTEYGVHFHRVLPEKRSQTGIMLGVFSKGVLIFEVLNGTRTPVLRFPWRETKKISFTKKKISLQNTSDGIKHHFQTDNSKTCQYLLHLCTGQHKFHLQMKTRQNNQELQDMAATSASSPDSDHMKRISYSEMALNKPSLSRPLLTGDSPYSSFGSNSNPKLMSRSHQNLGQVPESPESQAQLYSNQSQMNLKQTQVPSSHHRASSDTESITVARKQQGSHSSPSWSSGRLKKESDCSSFEETGHAYVEGLDFQLVCTASLQHAPKRNSLKKKIIALPSPERAITTANLKKDVKYGLGFQIVGGENSGRADLGTFISSITPGGPADIDGTLKPGDRLISVNSINLEGIPHDAAVEILQNTPDDVTLVVSQPKERLYDDTSAGLAHFRDGGQIPSSHERQEDDTESSSEEHVDGRGSPALIQAEPPALSPGGRQESPIFPDSPTASTSLSPTHLGRYLRHPLADPTAQPSAQSTFSDVTPPALPPKMRKAKSPELSKDPDYSDRGDSDMDEDTCSSSQEKKMPKTINDNDPDVNSLLPGDLFDVQLSKKDNSLGISVTGGVNTSVRHGGIYVKAVIPDGAAELDGRIQKGDRVVAVNGKSLEGATHKQAVEALRDTGQEVISALRGTGQEVTLLLCRPEKGVLPLTAPMDSISAKAVGLQNDDLSPVGSRQWDADPVEEALERLLLKSPRRRDSYSDSTDNEEIEKAFSQSQEQSPQCWDPSIYHMPNKQPVPGLHPYEASCDVDSTIHSAYYSPNQSPIISHCIFNQCPPPPQQEVELNVSLVKSEKGSLGFTLTRGNDLSCYIHDIIQDPAKSDGRLQPGDRLIMVNNMDVSNMSHTQVVNLVRAAPKVVDLVVGRVLEIPKPPIEAHLLPDIPFQCQAENLGLILGGGSDSPFGVLYVKDIIPDSVASVEGSLRTLDLIHYINGAPAQNLTLSESYRLLELSQKEIVLKVTRDRKPVTPGQKSSSFLNNVSPNMNTPEQVIHVELQKPASGGLGFSVIGGERGIFVKSITPGGIADTDGTLQVGDRLLQVNEEPMTGVSHARAVTTIRKTQGLVHLRVSRPPDQTPSTYLDFLPVPTDKCNGNTDYDPRSLNRQKTEGQDIDLSEDTDCDGSSLPEDSPETSQKTAWKEESVDEIQPKSHLQTSGDGQHEDEDEITWGSDDLPIENINPKRDGDGPIITEEELTSLPLVKVVPGGQYTGSQLNSIVRMLRGLLEQKIPLQEFENLQNLQPLDDCLIGQTKENKKKNRYKNIVPFDTTRVVLGKDGGYINANFINMPVKDENFMYIACQGPLPTTLADFWQMVWEQKSNVIAMMTQEVEGGKIKCQRYWPDTPRTAEMVDDRLQIMLIKDQHLDNFTIRLIEVKDVQTKEIQRVTHLNYTGWPDHGTPTQPEELLTFISYMRHIHQSGPIITHCSAGIGRSGTLICIDVVLGLISKDADEQYIFCYQVILYVLRCLQAEEKISG</sequence>
<dbReference type="FunFam" id="2.30.29.30:FF:000107">
    <property type="entry name" value="Tyrosine-protein phosphatase non-receptor type 13"/>
    <property type="match status" value="1"/>
</dbReference>
<dbReference type="Pfam" id="PF09379">
    <property type="entry name" value="FERM_N"/>
    <property type="match status" value="1"/>
</dbReference>
<dbReference type="SMART" id="SM00228">
    <property type="entry name" value="PDZ"/>
    <property type="match status" value="5"/>
</dbReference>
<evidence type="ECO:0000256" key="9">
    <source>
        <dbReference type="SAM" id="MobiDB-lite"/>
    </source>
</evidence>
<feature type="region of interest" description="Disordered" evidence="9">
    <location>
        <begin position="267"/>
        <end position="292"/>
    </location>
</feature>
<feature type="compositionally biased region" description="Polar residues" evidence="9">
    <location>
        <begin position="1441"/>
        <end position="1450"/>
    </location>
</feature>
<evidence type="ECO:0000256" key="1">
    <source>
        <dbReference type="ARBA" id="ARBA00004123"/>
    </source>
</evidence>
<feature type="domain" description="PDZ" evidence="13">
    <location>
        <begin position="1020"/>
        <end position="1106"/>
    </location>
</feature>
<organism evidence="15 16">
    <name type="scientific">Paramormyrops kingsleyae</name>
    <dbReference type="NCBI Taxonomy" id="1676925"/>
    <lineage>
        <taxon>Eukaryota</taxon>
        <taxon>Metazoa</taxon>
        <taxon>Chordata</taxon>
        <taxon>Craniata</taxon>
        <taxon>Vertebrata</taxon>
        <taxon>Euteleostomi</taxon>
        <taxon>Actinopterygii</taxon>
        <taxon>Neopterygii</taxon>
        <taxon>Teleostei</taxon>
        <taxon>Osteoglossocephala</taxon>
        <taxon>Osteoglossomorpha</taxon>
        <taxon>Osteoglossiformes</taxon>
        <taxon>Mormyridae</taxon>
        <taxon>Paramormyrops</taxon>
    </lineage>
</organism>
<dbReference type="CDD" id="cd23060">
    <property type="entry name" value="PDZ5_DrPTPN13-like"/>
    <property type="match status" value="1"/>
</dbReference>
<dbReference type="SMART" id="SM00404">
    <property type="entry name" value="PTPc_motif"/>
    <property type="match status" value="1"/>
</dbReference>